<evidence type="ECO:0000313" key="2">
    <source>
        <dbReference type="Proteomes" id="UP001218895"/>
    </source>
</evidence>
<dbReference type="NCBIfam" id="TIGR01687">
    <property type="entry name" value="moaD_arch"/>
    <property type="match status" value="1"/>
</dbReference>
<dbReference type="SUPFAM" id="SSF54285">
    <property type="entry name" value="MoaD/ThiS"/>
    <property type="match status" value="1"/>
</dbReference>
<dbReference type="Pfam" id="PF02597">
    <property type="entry name" value="ThiS"/>
    <property type="match status" value="1"/>
</dbReference>
<organism evidence="1 2">
    <name type="scientific">Methanomicrobium antiquum</name>
    <dbReference type="NCBI Taxonomy" id="487686"/>
    <lineage>
        <taxon>Archaea</taxon>
        <taxon>Methanobacteriati</taxon>
        <taxon>Methanobacteriota</taxon>
        <taxon>Stenosarchaea group</taxon>
        <taxon>Methanomicrobia</taxon>
        <taxon>Methanomicrobiales</taxon>
        <taxon>Methanomicrobiaceae</taxon>
        <taxon>Methanomicrobium</taxon>
    </lineage>
</organism>
<proteinExistence type="predicted"/>
<dbReference type="GeneID" id="79949161"/>
<dbReference type="CDD" id="cd17040">
    <property type="entry name" value="Ubl_MoaD_like"/>
    <property type="match status" value="1"/>
</dbReference>
<dbReference type="Proteomes" id="UP001218895">
    <property type="component" value="Chromosome"/>
</dbReference>
<keyword evidence="2" id="KW-1185">Reference proteome</keyword>
<dbReference type="KEGG" id="manq:L1994_02160"/>
<dbReference type="EMBL" id="CP091092">
    <property type="protein sequence ID" value="WFN37215.1"/>
    <property type="molecule type" value="Genomic_DNA"/>
</dbReference>
<dbReference type="RefSeq" id="WP_278100054.1">
    <property type="nucleotide sequence ID" value="NZ_CP091092.1"/>
</dbReference>
<reference evidence="1" key="1">
    <citation type="submission" date="2022-01" db="EMBL/GenBank/DDBJ databases">
        <title>Complete genome of Methanomicrobium antiquum DSM 21220.</title>
        <authorList>
            <person name="Chen S.-C."/>
            <person name="You Y.-T."/>
            <person name="Zhou Y.-Z."/>
            <person name="Lai M.-C."/>
        </authorList>
    </citation>
    <scope>NUCLEOTIDE SEQUENCE</scope>
    <source>
        <strain evidence="1">DSM 21220</strain>
    </source>
</reference>
<protein>
    <submittedName>
        <fullName evidence="1">MoaD/ThiS family protein</fullName>
    </submittedName>
</protein>
<dbReference type="InterPro" id="IPR010038">
    <property type="entry name" value="MoaD_arc-typ"/>
</dbReference>
<name>A0AAF0FPD4_9EURY</name>
<sequence length="92" mass="10642">MKLKIKFFARFAEIFPKETDFEYDGENTIYEALKMFCEKYPKGTESIFNQDGSFQDYVLIMHNFVRIDKDNVKTIQIVSGDEIAVYPPVAGG</sequence>
<evidence type="ECO:0000313" key="1">
    <source>
        <dbReference type="EMBL" id="WFN37215.1"/>
    </source>
</evidence>
<dbReference type="InterPro" id="IPR012675">
    <property type="entry name" value="Beta-grasp_dom_sf"/>
</dbReference>
<dbReference type="InterPro" id="IPR016155">
    <property type="entry name" value="Mopterin_synth/thiamin_S_b"/>
</dbReference>
<accession>A0AAF0FPD4</accession>
<dbReference type="AlphaFoldDB" id="A0AAF0FPD4"/>
<dbReference type="Gene3D" id="3.10.20.30">
    <property type="match status" value="1"/>
</dbReference>
<gene>
    <name evidence="1" type="ORF">L1994_02160</name>
</gene>
<dbReference type="InterPro" id="IPR003749">
    <property type="entry name" value="ThiS/MoaD-like"/>
</dbReference>